<feature type="compositionally biased region" description="Basic and acidic residues" evidence="3">
    <location>
        <begin position="1"/>
        <end position="12"/>
    </location>
</feature>
<sequence length="291" mass="32378">MAEPTHQTEAKKTMTGFKPLSNAEDYSLPATASDLSPRAEAAVANGLSLETADEDHEEVDEDYVAVDPDEISDFSYWLRRPPVHHRTKLDELHPFVQTLTVSNVDDCVEVENAFPENERCSREKFIYRLTKCPELSLGLFTIPIVPKGQPKPRPTLIGHIVATRTSTQLVTDNAMKLPPNWRSARVVTENGETIGHDEYGSTIAIHSLAVLPEHQGKQVGSTLMKSYIQRIREAAIAERISIIAHDHLVPFYQSFGFENRGPSKCQFGGGGWTDLVSSFLTDYKVYGLLGL</sequence>
<dbReference type="PANTHER" id="PTHR10908">
    <property type="entry name" value="SEROTONIN N-ACETYLTRANSFERASE"/>
    <property type="match status" value="1"/>
</dbReference>
<dbReference type="Gene3D" id="3.40.630.30">
    <property type="match status" value="1"/>
</dbReference>
<name>B0XSH9_ASPFC</name>
<evidence type="ECO:0000313" key="6">
    <source>
        <dbReference type="Proteomes" id="UP000001699"/>
    </source>
</evidence>
<evidence type="ECO:0000256" key="1">
    <source>
        <dbReference type="ARBA" id="ARBA00022679"/>
    </source>
</evidence>
<gene>
    <name evidence="5" type="ORF">AFUB_027250</name>
</gene>
<feature type="domain" description="N-acetyltransferase" evidence="4">
    <location>
        <begin position="143"/>
        <end position="282"/>
    </location>
</feature>
<dbReference type="GO" id="GO:0005737">
    <property type="term" value="C:cytoplasm"/>
    <property type="evidence" value="ECO:0007669"/>
    <property type="project" value="TreeGrafter"/>
</dbReference>
<dbReference type="CDD" id="cd04301">
    <property type="entry name" value="NAT_SF"/>
    <property type="match status" value="1"/>
</dbReference>
<protein>
    <submittedName>
        <fullName evidence="5">Acetyltransferase, GNAT family family</fullName>
    </submittedName>
</protein>
<dbReference type="OrthoDB" id="30840at2759"/>
<keyword evidence="6" id="KW-1185">Reference proteome</keyword>
<dbReference type="AlphaFoldDB" id="B0XSH9"/>
<dbReference type="PhylomeDB" id="B0XSH9"/>
<dbReference type="InterPro" id="IPR016181">
    <property type="entry name" value="Acyl_CoA_acyltransferase"/>
</dbReference>
<feature type="region of interest" description="Disordered" evidence="3">
    <location>
        <begin position="1"/>
        <end position="23"/>
    </location>
</feature>
<dbReference type="GO" id="GO:0004059">
    <property type="term" value="F:aralkylamine N-acetyltransferase activity"/>
    <property type="evidence" value="ECO:0007669"/>
    <property type="project" value="TreeGrafter"/>
</dbReference>
<organism evidence="5 6">
    <name type="scientific">Aspergillus fumigatus (strain CBS 144.89 / FGSC A1163 / CEA10)</name>
    <name type="common">Neosartorya fumigata</name>
    <dbReference type="NCBI Taxonomy" id="451804"/>
    <lineage>
        <taxon>Eukaryota</taxon>
        <taxon>Fungi</taxon>
        <taxon>Dikarya</taxon>
        <taxon>Ascomycota</taxon>
        <taxon>Pezizomycotina</taxon>
        <taxon>Eurotiomycetes</taxon>
        <taxon>Eurotiomycetidae</taxon>
        <taxon>Eurotiales</taxon>
        <taxon>Aspergillaceae</taxon>
        <taxon>Aspergillus</taxon>
        <taxon>Aspergillus subgen. Fumigati</taxon>
    </lineage>
</organism>
<keyword evidence="2" id="KW-0012">Acyltransferase</keyword>
<reference evidence="5 6" key="1">
    <citation type="journal article" date="2008" name="PLoS Genet.">
        <title>Genomic islands in the pathogenic filamentous fungus Aspergillus fumigatus.</title>
        <authorList>
            <person name="Fedorova N.D."/>
            <person name="Khaldi N."/>
            <person name="Joardar V.S."/>
            <person name="Maiti R."/>
            <person name="Amedeo P."/>
            <person name="Anderson M.J."/>
            <person name="Crabtree J."/>
            <person name="Silva J.C."/>
            <person name="Badger J.H."/>
            <person name="Albarraq A."/>
            <person name="Angiuoli S."/>
            <person name="Bussey H."/>
            <person name="Bowyer P."/>
            <person name="Cotty P.J."/>
            <person name="Dyer P.S."/>
            <person name="Egan A."/>
            <person name="Galens K."/>
            <person name="Fraser-Liggett C.M."/>
            <person name="Haas B.J."/>
            <person name="Inman J.M."/>
            <person name="Kent R."/>
            <person name="Lemieux S."/>
            <person name="Malavazi I."/>
            <person name="Orvis J."/>
            <person name="Roemer T."/>
            <person name="Ronning C.M."/>
            <person name="Sundaram J.P."/>
            <person name="Sutton G."/>
            <person name="Turner G."/>
            <person name="Venter J.C."/>
            <person name="White O.R."/>
            <person name="Whitty B.R."/>
            <person name="Youngman P."/>
            <person name="Wolfe K.H."/>
            <person name="Goldman G.H."/>
            <person name="Wortman J.R."/>
            <person name="Jiang B."/>
            <person name="Denning D.W."/>
            <person name="Nierman W.C."/>
        </authorList>
    </citation>
    <scope>NUCLEOTIDE SEQUENCE [LARGE SCALE GENOMIC DNA]</scope>
    <source>
        <strain evidence="6">CBS 144.89 / FGSC A1163 / CEA10</strain>
    </source>
</reference>
<evidence type="ECO:0000313" key="5">
    <source>
        <dbReference type="EMBL" id="EDP54665.1"/>
    </source>
</evidence>
<dbReference type="HOGENOM" id="CLU_061829_1_0_1"/>
<dbReference type="Pfam" id="PF13673">
    <property type="entry name" value="Acetyltransf_10"/>
    <property type="match status" value="1"/>
</dbReference>
<proteinExistence type="predicted"/>
<dbReference type="PANTHER" id="PTHR10908:SF0">
    <property type="entry name" value="SEROTONIN N-ACETYLTRANSFERASE"/>
    <property type="match status" value="1"/>
</dbReference>
<evidence type="ECO:0000256" key="3">
    <source>
        <dbReference type="SAM" id="MobiDB-lite"/>
    </source>
</evidence>
<dbReference type="SUPFAM" id="SSF55729">
    <property type="entry name" value="Acyl-CoA N-acyltransferases (Nat)"/>
    <property type="match status" value="1"/>
</dbReference>
<dbReference type="PROSITE" id="PS51186">
    <property type="entry name" value="GNAT"/>
    <property type="match status" value="1"/>
</dbReference>
<dbReference type="InterPro" id="IPR051635">
    <property type="entry name" value="SNAT-like"/>
</dbReference>
<evidence type="ECO:0000256" key="2">
    <source>
        <dbReference type="ARBA" id="ARBA00023315"/>
    </source>
</evidence>
<dbReference type="FunFam" id="3.40.630.30:FF:000141">
    <property type="entry name" value="Acetyltransferase, GNAT family family"/>
    <property type="match status" value="1"/>
</dbReference>
<dbReference type="InterPro" id="IPR000182">
    <property type="entry name" value="GNAT_dom"/>
</dbReference>
<dbReference type="EMBL" id="DS499595">
    <property type="protein sequence ID" value="EDP54665.1"/>
    <property type="molecule type" value="Genomic_DNA"/>
</dbReference>
<dbReference type="Proteomes" id="UP000001699">
    <property type="component" value="Unassembled WGS sequence"/>
</dbReference>
<keyword evidence="1" id="KW-0808">Transferase</keyword>
<evidence type="ECO:0000259" key="4">
    <source>
        <dbReference type="PROSITE" id="PS51186"/>
    </source>
</evidence>
<accession>B0XSH9</accession>